<reference evidence="1" key="1">
    <citation type="submission" date="2020-08" db="EMBL/GenBank/DDBJ databases">
        <title>Multicomponent nature underlies the extraordinary mechanical properties of spider dragline silk.</title>
        <authorList>
            <person name="Kono N."/>
            <person name="Nakamura H."/>
            <person name="Mori M."/>
            <person name="Yoshida Y."/>
            <person name="Ohtoshi R."/>
            <person name="Malay A.D."/>
            <person name="Moran D.A.P."/>
            <person name="Tomita M."/>
            <person name="Numata K."/>
            <person name="Arakawa K."/>
        </authorList>
    </citation>
    <scope>NUCLEOTIDE SEQUENCE</scope>
</reference>
<evidence type="ECO:0000313" key="1">
    <source>
        <dbReference type="EMBL" id="GFS74357.1"/>
    </source>
</evidence>
<evidence type="ECO:0000313" key="2">
    <source>
        <dbReference type="Proteomes" id="UP000887013"/>
    </source>
</evidence>
<proteinExistence type="predicted"/>
<comment type="caution">
    <text evidence="1">The sequence shown here is derived from an EMBL/GenBank/DDBJ whole genome shotgun (WGS) entry which is preliminary data.</text>
</comment>
<dbReference type="AlphaFoldDB" id="A0A8X6MRS1"/>
<dbReference type="EMBL" id="BMAW01096361">
    <property type="protein sequence ID" value="GFS74357.1"/>
    <property type="molecule type" value="Genomic_DNA"/>
</dbReference>
<gene>
    <name evidence="1" type="ORF">NPIL_232521</name>
</gene>
<protein>
    <submittedName>
        <fullName evidence="1">Uncharacterized protein</fullName>
    </submittedName>
</protein>
<organism evidence="1 2">
    <name type="scientific">Nephila pilipes</name>
    <name type="common">Giant wood spider</name>
    <name type="synonym">Nephila maculata</name>
    <dbReference type="NCBI Taxonomy" id="299642"/>
    <lineage>
        <taxon>Eukaryota</taxon>
        <taxon>Metazoa</taxon>
        <taxon>Ecdysozoa</taxon>
        <taxon>Arthropoda</taxon>
        <taxon>Chelicerata</taxon>
        <taxon>Arachnida</taxon>
        <taxon>Araneae</taxon>
        <taxon>Araneomorphae</taxon>
        <taxon>Entelegynae</taxon>
        <taxon>Araneoidea</taxon>
        <taxon>Nephilidae</taxon>
        <taxon>Nephila</taxon>
    </lineage>
</organism>
<keyword evidence="2" id="KW-1185">Reference proteome</keyword>
<accession>A0A8X6MRS1</accession>
<sequence>MAYSSSNTILSSTDLFIVPLNSFYHHSFCLISFCLSVQKLPTSRHSSIYFTHSTCSSTKLHHSIYHSSTELMVWPPFPGLTVSSSSIYLLLSVRFHLLHYWLI</sequence>
<name>A0A8X6MRS1_NEPPI</name>
<dbReference type="Proteomes" id="UP000887013">
    <property type="component" value="Unassembled WGS sequence"/>
</dbReference>